<dbReference type="PANTHER" id="PTHR11616">
    <property type="entry name" value="SODIUM/CHLORIDE DEPENDENT TRANSPORTER"/>
    <property type="match status" value="1"/>
</dbReference>
<gene>
    <name evidence="11" type="ORF">DICVIV_00339</name>
</gene>
<feature type="transmembrane region" description="Helical" evidence="10">
    <location>
        <begin position="377"/>
        <end position="399"/>
    </location>
</feature>
<feature type="transmembrane region" description="Helical" evidence="10">
    <location>
        <begin position="53"/>
        <end position="71"/>
    </location>
</feature>
<feature type="binding site" evidence="7">
    <location>
        <position position="33"/>
    </location>
    <ligand>
        <name>Na(+)</name>
        <dbReference type="ChEBI" id="CHEBI:29101"/>
        <label>1</label>
    </ligand>
</feature>
<evidence type="ECO:0000256" key="10">
    <source>
        <dbReference type="SAM" id="Phobius"/>
    </source>
</evidence>
<keyword evidence="5 10" id="KW-1133">Transmembrane helix</keyword>
<dbReference type="GO" id="GO:0005332">
    <property type="term" value="F:gamma-aminobutyric acid:sodium:chloride symporter activity"/>
    <property type="evidence" value="ECO:0007669"/>
    <property type="project" value="TreeGrafter"/>
</dbReference>
<reference evidence="11 12" key="1">
    <citation type="submission" date="2013-11" db="EMBL/GenBank/DDBJ databases">
        <title>Draft genome of the bovine lungworm Dictyocaulus viviparus.</title>
        <authorList>
            <person name="Mitreva M."/>
        </authorList>
    </citation>
    <scope>NUCLEOTIDE SEQUENCE [LARGE SCALE GENOMIC DNA]</scope>
    <source>
        <strain evidence="11 12">HannoverDv2000</strain>
    </source>
</reference>
<evidence type="ECO:0000313" key="12">
    <source>
        <dbReference type="Proteomes" id="UP000053766"/>
    </source>
</evidence>
<keyword evidence="7" id="KW-0915">Sodium</keyword>
<keyword evidence="7" id="KW-0479">Metal-binding</keyword>
<dbReference type="GO" id="GO:0043005">
    <property type="term" value="C:neuron projection"/>
    <property type="evidence" value="ECO:0007669"/>
    <property type="project" value="TreeGrafter"/>
</dbReference>
<accession>A0A0D8YFI0</accession>
<feature type="binding site" evidence="7">
    <location>
        <position position="389"/>
    </location>
    <ligand>
        <name>Na(+)</name>
        <dbReference type="ChEBI" id="CHEBI:29101"/>
        <label>1</label>
    </ligand>
</feature>
<dbReference type="InterPro" id="IPR037272">
    <property type="entry name" value="SNS_sf"/>
</dbReference>
<evidence type="ECO:0000256" key="2">
    <source>
        <dbReference type="ARBA" id="ARBA00022448"/>
    </source>
</evidence>
<evidence type="ECO:0000256" key="5">
    <source>
        <dbReference type="ARBA" id="ARBA00022989"/>
    </source>
</evidence>
<evidence type="ECO:0000313" key="11">
    <source>
        <dbReference type="EMBL" id="KJH53401.1"/>
    </source>
</evidence>
<feature type="transmembrane region" description="Helical" evidence="10">
    <location>
        <begin position="435"/>
        <end position="464"/>
    </location>
</feature>
<feature type="binding site" evidence="7">
    <location>
        <position position="324"/>
    </location>
    <ligand>
        <name>Na(+)</name>
        <dbReference type="ChEBI" id="CHEBI:29101"/>
        <label>1</label>
    </ligand>
</feature>
<evidence type="ECO:0000256" key="6">
    <source>
        <dbReference type="ARBA" id="ARBA00023136"/>
    </source>
</evidence>
<dbReference type="GO" id="GO:0046872">
    <property type="term" value="F:metal ion binding"/>
    <property type="evidence" value="ECO:0007669"/>
    <property type="project" value="UniProtKB-KW"/>
</dbReference>
<dbReference type="AlphaFoldDB" id="A0A0D8YFI0"/>
<name>A0A0D8YFI0_DICVI</name>
<organism evidence="11 12">
    <name type="scientific">Dictyocaulus viviparus</name>
    <name type="common">Bovine lungworm</name>
    <dbReference type="NCBI Taxonomy" id="29172"/>
    <lineage>
        <taxon>Eukaryota</taxon>
        <taxon>Metazoa</taxon>
        <taxon>Ecdysozoa</taxon>
        <taxon>Nematoda</taxon>
        <taxon>Chromadorea</taxon>
        <taxon>Rhabditida</taxon>
        <taxon>Rhabditina</taxon>
        <taxon>Rhabditomorpha</taxon>
        <taxon>Strongyloidea</taxon>
        <taxon>Metastrongylidae</taxon>
        <taxon>Dictyocaulus</taxon>
    </lineage>
</organism>
<evidence type="ECO:0000256" key="7">
    <source>
        <dbReference type="PIRSR" id="PIRSR600175-1"/>
    </source>
</evidence>
<evidence type="ECO:0000256" key="3">
    <source>
        <dbReference type="ARBA" id="ARBA00022692"/>
    </source>
</evidence>
<dbReference type="EMBL" id="KN716152">
    <property type="protein sequence ID" value="KJH53401.1"/>
    <property type="molecule type" value="Genomic_DNA"/>
</dbReference>
<evidence type="ECO:0000256" key="4">
    <source>
        <dbReference type="ARBA" id="ARBA00022847"/>
    </source>
</evidence>
<dbReference type="PROSITE" id="PS50267">
    <property type="entry name" value="NA_NEUROTRAN_SYMP_3"/>
    <property type="match status" value="1"/>
</dbReference>
<sequence length="626" mass="71574">MKKTSDTEEISSSKRGFWDNETEYHLSVLGLTVGLGSVWRFPTLAYKNGGSAFLIPYIICAVFVGLPMLYLEMVVSQYTNAGPSMIFKHYIPAFQGIGWTMATTSITIAIYYCVVVAWAGVYFVLYMSGRHKQLIKCDNEWNDIFCIDEYETGRCRKFNALLPIHFNGTCISDTNEVVKRLMSPFNQYFMNVTTKRSSNIDDFGEINWMTLVSIIFLYMINFIILIEGYKYLGKIGYVTTTAPYLILTILFTRAVTFEGAVNGILHFLGKPNLEIMFKRETWIEALVQICYSMEVGYGGILTLASYNYKNNNCYKSAWIVVFGNILMSGLAGITVFATLGYLSHHSGKPLEKVVSDGLPLVFVAYPEAIARMPYSKIWGMLFFAMLFILGICECFFTCIYDRFPRTRKCKWFIVACFSLTLFLLSIPFATESGFYWFTIYDMFCGTAAASFNITLELILFIYVYGYRNICDDLVEMLGEPQRGWRSLFGPHSLLWMISWRFLTPIITAAVFMMTFYRERLTLETSTGAHEFPAWALNFAWFLSLSPIAAIPFIFVGNALEFRRKRRPLVELFMIQPSLPSYNRIMGIGDKGNNEEQSRSNDITNIDESSSTRRDTSNGDEQLVHFS</sequence>
<feature type="transmembrane region" description="Helical" evidence="10">
    <location>
        <begin position="246"/>
        <end position="269"/>
    </location>
</feature>
<feature type="transmembrane region" description="Helical" evidence="10">
    <location>
        <begin position="206"/>
        <end position="226"/>
    </location>
</feature>
<feature type="binding site" evidence="7">
    <location>
        <position position="292"/>
    </location>
    <ligand>
        <name>Na(+)</name>
        <dbReference type="ChEBI" id="CHEBI:29101"/>
        <label>1</label>
    </ligand>
</feature>
<feature type="binding site" evidence="7">
    <location>
        <position position="30"/>
    </location>
    <ligand>
        <name>Na(+)</name>
        <dbReference type="ChEBI" id="CHEBI:29101"/>
        <label>1</label>
    </ligand>
</feature>
<feature type="disulfide bond" evidence="8">
    <location>
        <begin position="137"/>
        <end position="146"/>
    </location>
</feature>
<keyword evidence="3 10" id="KW-0812">Transmembrane</keyword>
<feature type="region of interest" description="Disordered" evidence="9">
    <location>
        <begin position="589"/>
        <end position="626"/>
    </location>
</feature>
<evidence type="ECO:0000256" key="8">
    <source>
        <dbReference type="PIRSR" id="PIRSR600175-2"/>
    </source>
</evidence>
<keyword evidence="6 10" id="KW-0472">Membrane</keyword>
<keyword evidence="12" id="KW-1185">Reference proteome</keyword>
<dbReference type="InterPro" id="IPR000175">
    <property type="entry name" value="Na/ntran_symport"/>
</dbReference>
<dbReference type="Proteomes" id="UP000053766">
    <property type="component" value="Unassembled WGS sequence"/>
</dbReference>
<dbReference type="GO" id="GO:0005886">
    <property type="term" value="C:plasma membrane"/>
    <property type="evidence" value="ECO:0007669"/>
    <property type="project" value="TreeGrafter"/>
</dbReference>
<keyword evidence="4" id="KW-0769">Symport</keyword>
<keyword evidence="8" id="KW-1015">Disulfide bond</keyword>
<feature type="compositionally biased region" description="Polar residues" evidence="9">
    <location>
        <begin position="599"/>
        <end position="608"/>
    </location>
</feature>
<comment type="subcellular location">
    <subcellularLocation>
        <location evidence="1">Membrane</location>
        <topology evidence="1">Multi-pass membrane protein</topology>
    </subcellularLocation>
</comment>
<dbReference type="SUPFAM" id="SSF161070">
    <property type="entry name" value="SNF-like"/>
    <property type="match status" value="1"/>
</dbReference>
<proteinExistence type="predicted"/>
<evidence type="ECO:0000256" key="1">
    <source>
        <dbReference type="ARBA" id="ARBA00004141"/>
    </source>
</evidence>
<dbReference type="PRINTS" id="PR00176">
    <property type="entry name" value="NANEUSMPORT"/>
</dbReference>
<feature type="transmembrane region" description="Helical" evidence="10">
    <location>
        <begin position="493"/>
        <end position="516"/>
    </location>
</feature>
<protein>
    <submittedName>
        <fullName evidence="11">Sodium:neurotransmitter symporter family protein</fullName>
    </submittedName>
</protein>
<dbReference type="Pfam" id="PF00209">
    <property type="entry name" value="SNF"/>
    <property type="match status" value="1"/>
</dbReference>
<feature type="transmembrane region" description="Helical" evidence="10">
    <location>
        <begin position="536"/>
        <end position="559"/>
    </location>
</feature>
<reference evidence="12" key="2">
    <citation type="journal article" date="2016" name="Sci. Rep.">
        <title>Dictyocaulus viviparus genome, variome and transcriptome elucidate lungworm biology and support future intervention.</title>
        <authorList>
            <person name="McNulty S.N."/>
            <person name="Strube C."/>
            <person name="Rosa B.A."/>
            <person name="Martin J.C."/>
            <person name="Tyagi R."/>
            <person name="Choi Y.J."/>
            <person name="Wang Q."/>
            <person name="Hallsworth Pepin K."/>
            <person name="Zhang X."/>
            <person name="Ozersky P."/>
            <person name="Wilson R.K."/>
            <person name="Sternberg P.W."/>
            <person name="Gasser R.B."/>
            <person name="Mitreva M."/>
        </authorList>
    </citation>
    <scope>NUCLEOTIDE SEQUENCE [LARGE SCALE GENOMIC DNA]</scope>
    <source>
        <strain evidence="12">HannoverDv2000</strain>
    </source>
</reference>
<feature type="transmembrane region" description="Helical" evidence="10">
    <location>
        <begin position="108"/>
        <end position="126"/>
    </location>
</feature>
<feature type="transmembrane region" description="Helical" evidence="10">
    <location>
        <begin position="317"/>
        <end position="342"/>
    </location>
</feature>
<feature type="transmembrane region" description="Helical" evidence="10">
    <location>
        <begin position="411"/>
        <end position="429"/>
    </location>
</feature>
<dbReference type="PANTHER" id="PTHR11616:SF326">
    <property type="entry name" value="SODIUM-DEPENDENT TRANSPORTER SNF-5"/>
    <property type="match status" value="1"/>
</dbReference>
<keyword evidence="2" id="KW-0813">Transport</keyword>
<dbReference type="OrthoDB" id="5847567at2759"/>
<evidence type="ECO:0000256" key="9">
    <source>
        <dbReference type="SAM" id="MobiDB-lite"/>
    </source>
</evidence>